<accession>A0A4R3J3T4</accession>
<comment type="caution">
    <text evidence="2">The sequence shown here is derived from an EMBL/GenBank/DDBJ whole genome shotgun (WGS) entry which is preliminary data.</text>
</comment>
<reference evidence="2 3" key="1">
    <citation type="submission" date="2019-03" db="EMBL/GenBank/DDBJ databases">
        <title>Genomic Encyclopedia of Type Strains, Phase IV (KMG-IV): sequencing the most valuable type-strain genomes for metagenomic binning, comparative biology and taxonomic classification.</title>
        <authorList>
            <person name="Goeker M."/>
        </authorList>
    </citation>
    <scope>NUCLEOTIDE SEQUENCE [LARGE SCALE GENOMIC DNA]</scope>
    <source>
        <strain evidence="2 3">DSM 104836</strain>
    </source>
</reference>
<evidence type="ECO:0000313" key="2">
    <source>
        <dbReference type="EMBL" id="TCS59832.1"/>
    </source>
</evidence>
<evidence type="ECO:0000259" key="1">
    <source>
        <dbReference type="Pfam" id="PF00534"/>
    </source>
</evidence>
<proteinExistence type="predicted"/>
<dbReference type="Gene3D" id="3.40.50.2000">
    <property type="entry name" value="Glycogen Phosphorylase B"/>
    <property type="match status" value="1"/>
</dbReference>
<gene>
    <name evidence="2" type="ORF">EDD52_11843</name>
</gene>
<organism evidence="2 3">
    <name type="scientific">Primorskyibacter sedentarius</name>
    <dbReference type="NCBI Taxonomy" id="745311"/>
    <lineage>
        <taxon>Bacteria</taxon>
        <taxon>Pseudomonadati</taxon>
        <taxon>Pseudomonadota</taxon>
        <taxon>Alphaproteobacteria</taxon>
        <taxon>Rhodobacterales</taxon>
        <taxon>Roseobacteraceae</taxon>
        <taxon>Primorskyibacter</taxon>
    </lineage>
</organism>
<dbReference type="SUPFAM" id="SSF53756">
    <property type="entry name" value="UDP-Glycosyltransferase/glycogen phosphorylase"/>
    <property type="match status" value="1"/>
</dbReference>
<dbReference type="PANTHER" id="PTHR45947">
    <property type="entry name" value="SULFOQUINOVOSYL TRANSFERASE SQD2"/>
    <property type="match status" value="1"/>
</dbReference>
<evidence type="ECO:0000313" key="3">
    <source>
        <dbReference type="Proteomes" id="UP000295696"/>
    </source>
</evidence>
<dbReference type="Pfam" id="PF00534">
    <property type="entry name" value="Glycos_transf_1"/>
    <property type="match status" value="1"/>
</dbReference>
<dbReference type="Proteomes" id="UP000295696">
    <property type="component" value="Unassembled WGS sequence"/>
</dbReference>
<dbReference type="PANTHER" id="PTHR45947:SF3">
    <property type="entry name" value="SULFOQUINOVOSYL TRANSFERASE SQD2"/>
    <property type="match status" value="1"/>
</dbReference>
<feature type="domain" description="Glycosyl transferase family 1" evidence="1">
    <location>
        <begin position="57"/>
        <end position="217"/>
    </location>
</feature>
<dbReference type="InterPro" id="IPR001296">
    <property type="entry name" value="Glyco_trans_1"/>
</dbReference>
<dbReference type="EMBL" id="SLZU01000018">
    <property type="protein sequence ID" value="TCS59832.1"/>
    <property type="molecule type" value="Genomic_DNA"/>
</dbReference>
<dbReference type="InterPro" id="IPR050194">
    <property type="entry name" value="Glycosyltransferase_grp1"/>
</dbReference>
<protein>
    <submittedName>
        <fullName evidence="2">Glycosyl transferase family 1</fullName>
    </submittedName>
</protein>
<dbReference type="AlphaFoldDB" id="A0A4R3J3T4"/>
<keyword evidence="3" id="KW-1185">Reference proteome</keyword>
<dbReference type="GO" id="GO:0016757">
    <property type="term" value="F:glycosyltransferase activity"/>
    <property type="evidence" value="ECO:0007669"/>
    <property type="project" value="InterPro"/>
</dbReference>
<sequence length="241" mass="27152">MWWWEKFIIRRSTLGLFHGKETFDTYAPYCRQPELVHDIHIDRSEHIQPADLQAKVAKVRQGPLKIVYAGRADAMKGPSDWISVLRHLHKAGVEFEATWLGDGPELPAMRAQAAEAGLEQKVRFAGFVNDRQATMAHLREAQLFLFCHKTPESPRCLIEALVSGTPIVGYEGAFSRDLVSEHKGGQLVPLNDVAALSEAVRDLARNRDALGLLINKAAKDGVPFDDESVFQHRSEMIRRYL</sequence>
<name>A0A4R3J3T4_9RHOB</name>
<keyword evidence="2" id="KW-0808">Transferase</keyword>